<evidence type="ECO:0000313" key="1">
    <source>
        <dbReference type="EMBL" id="RNL06375.1"/>
    </source>
</evidence>
<accession>A0AAE8F9M2</accession>
<gene>
    <name evidence="1" type="ORF">C9386_03140</name>
</gene>
<feature type="non-terminal residue" evidence="1">
    <location>
        <position position="33"/>
    </location>
</feature>
<sequence length="33" mass="3668">MRRFPAPLSVARMTEAQRSFLVCASQRSGSTLL</sequence>
<proteinExistence type="predicted"/>
<organism evidence="1 2">
    <name type="scientific">Xanthomonas vasicola pv. vasculorum</name>
    <dbReference type="NCBI Taxonomy" id="325776"/>
    <lineage>
        <taxon>Bacteria</taxon>
        <taxon>Pseudomonadati</taxon>
        <taxon>Pseudomonadota</taxon>
        <taxon>Gammaproteobacteria</taxon>
        <taxon>Lysobacterales</taxon>
        <taxon>Lysobacteraceae</taxon>
        <taxon>Xanthomonas</taxon>
    </lineage>
</organism>
<dbReference type="EMBL" id="PYTT01000026">
    <property type="protein sequence ID" value="RNL06375.1"/>
    <property type="molecule type" value="Genomic_DNA"/>
</dbReference>
<comment type="caution">
    <text evidence="1">The sequence shown here is derived from an EMBL/GenBank/DDBJ whole genome shotgun (WGS) entry which is preliminary data.</text>
</comment>
<evidence type="ECO:0000313" key="2">
    <source>
        <dbReference type="Proteomes" id="UP000284283"/>
    </source>
</evidence>
<protein>
    <submittedName>
        <fullName evidence="1">Sulfotransferase</fullName>
    </submittedName>
</protein>
<dbReference type="AlphaFoldDB" id="A0AAE8F9M2"/>
<reference evidence="1 2" key="1">
    <citation type="submission" date="2018-03" db="EMBL/GenBank/DDBJ databases">
        <authorList>
            <person name="Wu G."/>
        </authorList>
    </citation>
    <scope>NUCLEOTIDE SEQUENCE [LARGE SCALE GENOMIC DNA]</scope>
    <source>
        <strain evidence="1 2">SAM-118</strain>
    </source>
</reference>
<dbReference type="Proteomes" id="UP000284283">
    <property type="component" value="Unassembled WGS sequence"/>
</dbReference>
<name>A0AAE8F9M2_XANVA</name>